<reference evidence="3" key="1">
    <citation type="submission" date="2024-04" db="EMBL/GenBank/DDBJ databases">
        <title>Mariniflexile litorale, isolated from the shallow sediments of the Sea of Japan.</title>
        <authorList>
            <person name="Romanenko L."/>
            <person name="Isaeva M."/>
        </authorList>
    </citation>
    <scope>NUCLEOTIDE SEQUENCE [LARGE SCALE GENOMIC DNA]</scope>
    <source>
        <strain evidence="3">KMM 9835</strain>
    </source>
</reference>
<evidence type="ECO:0000313" key="4">
    <source>
        <dbReference type="Proteomes" id="UP001224325"/>
    </source>
</evidence>
<evidence type="ECO:0000256" key="1">
    <source>
        <dbReference type="SAM" id="Phobius"/>
    </source>
</evidence>
<dbReference type="Proteomes" id="UP001224325">
    <property type="component" value="Chromosome"/>
</dbReference>
<keyword evidence="1" id="KW-0812">Transmembrane</keyword>
<organism evidence="3 4">
    <name type="scientific">Mariniflexile litorale</name>
    <dbReference type="NCBI Taxonomy" id="3045158"/>
    <lineage>
        <taxon>Bacteria</taxon>
        <taxon>Pseudomonadati</taxon>
        <taxon>Bacteroidota</taxon>
        <taxon>Flavobacteriia</taxon>
        <taxon>Flavobacteriales</taxon>
        <taxon>Flavobacteriaceae</taxon>
        <taxon>Mariniflexile</taxon>
    </lineage>
</organism>
<dbReference type="InterPro" id="IPR025665">
    <property type="entry name" value="Beta-barrel_OMP_2"/>
</dbReference>
<name>A0AAU7EG13_9FLAO</name>
<dbReference type="AlphaFoldDB" id="A0AAU7EG13"/>
<sequence>MNEPINKKIVLKIKEQLQNHEEAYQEGAWENFLVKKKEKKRRLLYWYFRGSAASVIIILAIGFSFLKKTPDYQNDKNIITEEELKAPYNNHSKEKINKKLFNNEKTKTVKSNPNDTIHIEKNDLKNKLELNHPKKTNNNYSITNNEFEESDDSLLKNASTKYKLFNKEIKKTNIATTSSKEQTHLINKKENLNNNIKAIAFIKKPIKAFKTQPNAHLKIPLPIANYQDLLANNLEIFIETIHNNEKHEESSNNIQIGLLVSPSYGSSLDNTQSIASSNFGAGLEINIPINNSHVSFNTGTIYNTLHVTNERTTVGVYSNAKETTNLNETSLRSIDIPVNFAYNLSNNKIYLQAGISSYLTFKENTQRSSTIFREVEVFQFTDGVVETYTTTESATTKESSKNENVWFSPLGTINLSIGYRARMSNNLRYEVQPFYKYPLSTLTSEGYKIHSAGLTLKLFFSK</sequence>
<evidence type="ECO:0000259" key="2">
    <source>
        <dbReference type="Pfam" id="PF13568"/>
    </source>
</evidence>
<feature type="domain" description="Outer membrane protein beta-barrel" evidence="2">
    <location>
        <begin position="252"/>
        <end position="382"/>
    </location>
</feature>
<proteinExistence type="predicted"/>
<accession>A0AAU7EG13</accession>
<keyword evidence="4" id="KW-1185">Reference proteome</keyword>
<gene>
    <name evidence="3" type="ORF">QLS71_000285</name>
</gene>
<dbReference type="KEGG" id="mlil:QLS71_000285"/>
<keyword evidence="1" id="KW-1133">Transmembrane helix</keyword>
<dbReference type="EMBL" id="CP155618">
    <property type="protein sequence ID" value="XBL14475.1"/>
    <property type="molecule type" value="Genomic_DNA"/>
</dbReference>
<evidence type="ECO:0000313" key="3">
    <source>
        <dbReference type="EMBL" id="XBL14475.1"/>
    </source>
</evidence>
<protein>
    <submittedName>
        <fullName evidence="3">Outer membrane beta-barrel protein</fullName>
    </submittedName>
</protein>
<dbReference type="RefSeq" id="WP_308992462.1">
    <property type="nucleotide sequence ID" value="NZ_CP155618.1"/>
</dbReference>
<keyword evidence="1" id="KW-0472">Membrane</keyword>
<dbReference type="Pfam" id="PF13568">
    <property type="entry name" value="OMP_b-brl_2"/>
    <property type="match status" value="1"/>
</dbReference>
<feature type="transmembrane region" description="Helical" evidence="1">
    <location>
        <begin position="44"/>
        <end position="66"/>
    </location>
</feature>